<evidence type="ECO:0000313" key="4">
    <source>
        <dbReference type="Proteomes" id="UP000663843"/>
    </source>
</evidence>
<feature type="transmembrane region" description="Helical" evidence="2">
    <location>
        <begin position="428"/>
        <end position="447"/>
    </location>
</feature>
<feature type="non-terminal residue" evidence="3">
    <location>
        <position position="1"/>
    </location>
</feature>
<name>A0A8H3CNX3_9AGAM</name>
<feature type="transmembrane region" description="Helical" evidence="2">
    <location>
        <begin position="179"/>
        <end position="197"/>
    </location>
</feature>
<dbReference type="PANTHER" id="PTHR42101:SF1">
    <property type="entry name" value="LOW TEMPERATURE REQUIREMENT A"/>
    <property type="match status" value="1"/>
</dbReference>
<comment type="caution">
    <text evidence="3">The sequence shown here is derived from an EMBL/GenBank/DDBJ whole genome shotgun (WGS) entry which is preliminary data.</text>
</comment>
<evidence type="ECO:0000256" key="1">
    <source>
        <dbReference type="SAM" id="MobiDB-lite"/>
    </source>
</evidence>
<feature type="compositionally biased region" description="Polar residues" evidence="1">
    <location>
        <begin position="737"/>
        <end position="752"/>
    </location>
</feature>
<evidence type="ECO:0000313" key="3">
    <source>
        <dbReference type="EMBL" id="CAE6492699.1"/>
    </source>
</evidence>
<keyword evidence="2" id="KW-0472">Membrane</keyword>
<feature type="transmembrane region" description="Helical" evidence="2">
    <location>
        <begin position="317"/>
        <end position="340"/>
    </location>
</feature>
<feature type="transmembrane region" description="Helical" evidence="2">
    <location>
        <begin position="122"/>
        <end position="139"/>
    </location>
</feature>
<protein>
    <recommendedName>
        <fullName evidence="5">Low temperature requirement protein LtrA</fullName>
    </recommendedName>
</protein>
<evidence type="ECO:0008006" key="5">
    <source>
        <dbReference type="Google" id="ProtNLM"/>
    </source>
</evidence>
<feature type="transmembrane region" description="Helical" evidence="2">
    <location>
        <begin position="281"/>
        <end position="305"/>
    </location>
</feature>
<feature type="transmembrane region" description="Helical" evidence="2">
    <location>
        <begin position="692"/>
        <end position="711"/>
    </location>
</feature>
<feature type="region of interest" description="Disordered" evidence="1">
    <location>
        <begin position="85"/>
        <end position="115"/>
    </location>
</feature>
<organism evidence="3 4">
    <name type="scientific">Rhizoctonia solani</name>
    <dbReference type="NCBI Taxonomy" id="456999"/>
    <lineage>
        <taxon>Eukaryota</taxon>
        <taxon>Fungi</taxon>
        <taxon>Dikarya</taxon>
        <taxon>Basidiomycota</taxon>
        <taxon>Agaricomycotina</taxon>
        <taxon>Agaricomycetes</taxon>
        <taxon>Cantharellales</taxon>
        <taxon>Ceratobasidiaceae</taxon>
        <taxon>Rhizoctonia</taxon>
    </lineage>
</organism>
<dbReference type="InterPro" id="IPR010640">
    <property type="entry name" value="Low_temperature_requirement_A"/>
</dbReference>
<gene>
    <name evidence="3" type="ORF">RDB_LOCUS131134</name>
</gene>
<feature type="transmembrane region" description="Helical" evidence="2">
    <location>
        <begin position="651"/>
        <end position="671"/>
    </location>
</feature>
<dbReference type="EMBL" id="CAJMWT010004581">
    <property type="protein sequence ID" value="CAE6492699.1"/>
    <property type="molecule type" value="Genomic_DNA"/>
</dbReference>
<proteinExistence type="predicted"/>
<feature type="region of interest" description="Disordered" evidence="1">
    <location>
        <begin position="735"/>
        <end position="763"/>
    </location>
</feature>
<evidence type="ECO:0000256" key="2">
    <source>
        <dbReference type="SAM" id="Phobius"/>
    </source>
</evidence>
<keyword evidence="2" id="KW-0812">Transmembrane</keyword>
<keyword evidence="2" id="KW-1133">Transmembrane helix</keyword>
<dbReference type="Proteomes" id="UP000663843">
    <property type="component" value="Unassembled WGS sequence"/>
</dbReference>
<accession>A0A8H3CNX3</accession>
<feature type="transmembrane region" description="Helical" evidence="2">
    <location>
        <begin position="618"/>
        <end position="639"/>
    </location>
</feature>
<feature type="transmembrane region" description="Helical" evidence="2">
    <location>
        <begin position="151"/>
        <end position="172"/>
    </location>
</feature>
<feature type="transmembrane region" description="Helical" evidence="2">
    <location>
        <begin position="393"/>
        <end position="412"/>
    </location>
</feature>
<dbReference type="AlphaFoldDB" id="A0A8H3CNX3"/>
<feature type="transmembrane region" description="Helical" evidence="2">
    <location>
        <begin position="237"/>
        <end position="260"/>
    </location>
</feature>
<dbReference type="Pfam" id="PF06772">
    <property type="entry name" value="LtrA"/>
    <property type="match status" value="1"/>
</dbReference>
<feature type="compositionally biased region" description="Polar residues" evidence="1">
    <location>
        <begin position="85"/>
        <end position="94"/>
    </location>
</feature>
<sequence>KDKRQHFFSSLGSQLLPPPLSPWYSQRCPGLISIMNTFTQDPAPDPQFESELGQQRLRQWRSHSLDPFEPSIEYGAKPDAKRMLSSYSTNTQASGKDGSLQDPSPQHQKSVHPELKHPGSSWVYLFYDLAWAASFASLTGNGKFDNPLDTLNYLLFFAAVYWLWASQTLYSVHFYTNDWFHLWSAALQLFIFGMLAATTQGYDVTTYIAHSPGMQKLVKNDGGDGSDPDLYAEKKKAYLSILVLAIAFVATRIIHLVQYLRVLYYAMYTKRGTRGAIPPQLVAITTGLWISFYMFSAALGIAASSFGESVLGASLKLGLWVGGFAVEIFSHFIIPFYWWIKGQENPTNKLPVSGTELYERLETITTIILGEGINGIAGTLSNVLVAPGVGRTVGGNVVTAALTICFLAYIYFEGPNGDRSPPLTSLRHLLWLMLHLLFLASTVLLLIGMKNQFLLTSFISALFRTTADFNHIINNELIGHGNATYWRTNANMTHFMLTRGLVWEEEFNKFWNASMNATAAEAPMVMPVWSLRLSLTMAINVFKDFNAGDDAIPSDLQPLIDNFNENFTQVVEDINISPINPKEAAYYQVCILSVKAICVSDLIPSKCDKILSGLLDGFILSTRCIIGFAGLILICLSLQDYIHTRPDDRYQWGVITSRFSMGIVLCLLLLLNIGKYQELFVPRGHESQRAGIFLWLEAFWVLPTIAIAYGLEFIIEVILAKYAIGATKKDKIVEQVGSPSNSNKEHVNSSPSAEIAVEQREQR</sequence>
<reference evidence="3" key="1">
    <citation type="submission" date="2021-01" db="EMBL/GenBank/DDBJ databases">
        <authorList>
            <person name="Kaushik A."/>
        </authorList>
    </citation>
    <scope>NUCLEOTIDE SEQUENCE</scope>
    <source>
        <strain evidence="3">AG2-2IIIB</strain>
    </source>
</reference>
<dbReference type="PANTHER" id="PTHR42101">
    <property type="entry name" value="CHROMOSOME 16, WHOLE GENOME SHOTGUN SEQUENCE"/>
    <property type="match status" value="1"/>
</dbReference>